<dbReference type="InterPro" id="IPR036770">
    <property type="entry name" value="Ankyrin_rpt-contain_sf"/>
</dbReference>
<organism evidence="1 2">
    <name type="scientific">Sporothrix bragantina</name>
    <dbReference type="NCBI Taxonomy" id="671064"/>
    <lineage>
        <taxon>Eukaryota</taxon>
        <taxon>Fungi</taxon>
        <taxon>Dikarya</taxon>
        <taxon>Ascomycota</taxon>
        <taxon>Pezizomycotina</taxon>
        <taxon>Sordariomycetes</taxon>
        <taxon>Sordariomycetidae</taxon>
        <taxon>Ophiostomatales</taxon>
        <taxon>Ophiostomataceae</taxon>
        <taxon>Sporothrix</taxon>
    </lineage>
</organism>
<dbReference type="SUPFAM" id="SSF48403">
    <property type="entry name" value="Ankyrin repeat"/>
    <property type="match status" value="1"/>
</dbReference>
<comment type="caution">
    <text evidence="1">The sequence shown here is derived from an EMBL/GenBank/DDBJ whole genome shotgun (WGS) entry which is preliminary data.</text>
</comment>
<sequence>MPPDQLVPPLYHQYEDNGFRGHWGTPLTTACMLGRLDIVCKLLDGTPDVDIDEVDYEGYTPFLSAARGIADETEAQTRDRLAIFRLSMAGGADVHAVKADSLRNGETLDKEFDEDLVYRPFVFRPRPGGLGNALSLAMEVVELDTSILQFLVKEAGVNVFQSCSAHVVRVDFTGDPKIPLTYTGRYQHFAYDRAFITPLGVGARYGNIKGVETLLSLFPDVEDHIRLLATTDATIVPEPRPAQQSPEDEMPVILPLHAALLGKQKFPAPWSADDVIAAVNTIRVLTANQTIRTATINAAYHQHYTSLHMVTSFDRIPLLLEVVKLGPI</sequence>
<evidence type="ECO:0000313" key="1">
    <source>
        <dbReference type="EMBL" id="CAK7235122.1"/>
    </source>
</evidence>
<dbReference type="Proteomes" id="UP001642406">
    <property type="component" value="Unassembled WGS sequence"/>
</dbReference>
<dbReference type="Gene3D" id="1.25.40.20">
    <property type="entry name" value="Ankyrin repeat-containing domain"/>
    <property type="match status" value="1"/>
</dbReference>
<dbReference type="SMART" id="SM00248">
    <property type="entry name" value="ANK"/>
    <property type="match status" value="3"/>
</dbReference>
<reference evidence="1 2" key="1">
    <citation type="submission" date="2024-01" db="EMBL/GenBank/DDBJ databases">
        <authorList>
            <person name="Allen C."/>
            <person name="Tagirdzhanova G."/>
        </authorList>
    </citation>
    <scope>NUCLEOTIDE SEQUENCE [LARGE SCALE GENOMIC DNA]</scope>
</reference>
<proteinExistence type="predicted"/>
<evidence type="ECO:0000313" key="2">
    <source>
        <dbReference type="Proteomes" id="UP001642406"/>
    </source>
</evidence>
<dbReference type="InterPro" id="IPR002110">
    <property type="entry name" value="Ankyrin_rpt"/>
</dbReference>
<accession>A0ABP0CSL3</accession>
<keyword evidence="2" id="KW-1185">Reference proteome</keyword>
<dbReference type="EMBL" id="CAWUHC010000137">
    <property type="protein sequence ID" value="CAK7235122.1"/>
    <property type="molecule type" value="Genomic_DNA"/>
</dbReference>
<gene>
    <name evidence="1" type="ORF">SBRCBS47491_009183</name>
</gene>
<name>A0ABP0CSL3_9PEZI</name>
<protein>
    <submittedName>
        <fullName evidence="1">Uncharacterized protein</fullName>
    </submittedName>
</protein>